<dbReference type="AlphaFoldDB" id="A0AAD7RN17"/>
<gene>
    <name evidence="2" type="ORF">AAFF_G00157970</name>
</gene>
<comment type="caution">
    <text evidence="2">The sequence shown here is derived from an EMBL/GenBank/DDBJ whole genome shotgun (WGS) entry which is preliminary data.</text>
</comment>
<accession>A0AAD7RN17</accession>
<proteinExistence type="predicted"/>
<organism evidence="2 3">
    <name type="scientific">Aldrovandia affinis</name>
    <dbReference type="NCBI Taxonomy" id="143900"/>
    <lineage>
        <taxon>Eukaryota</taxon>
        <taxon>Metazoa</taxon>
        <taxon>Chordata</taxon>
        <taxon>Craniata</taxon>
        <taxon>Vertebrata</taxon>
        <taxon>Euteleostomi</taxon>
        <taxon>Actinopterygii</taxon>
        <taxon>Neopterygii</taxon>
        <taxon>Teleostei</taxon>
        <taxon>Notacanthiformes</taxon>
        <taxon>Halosauridae</taxon>
        <taxon>Aldrovandia</taxon>
    </lineage>
</organism>
<protein>
    <submittedName>
        <fullName evidence="2">Uncharacterized protein</fullName>
    </submittedName>
</protein>
<sequence length="138" mass="15090">MAYIQRYSGLSPAPGARLLRQAARSSSAARRPVVPSYFRGTARLLNWKMPLTHMTVSLFERAGGRARLPGPPGAVSTRRPRSDAAPFQRSPKRGRWRCGERADLSAVPSACRSSTGGALPQERASELCRGETGWLDRL</sequence>
<feature type="region of interest" description="Disordered" evidence="1">
    <location>
        <begin position="62"/>
        <end position="101"/>
    </location>
</feature>
<keyword evidence="3" id="KW-1185">Reference proteome</keyword>
<evidence type="ECO:0000256" key="1">
    <source>
        <dbReference type="SAM" id="MobiDB-lite"/>
    </source>
</evidence>
<evidence type="ECO:0000313" key="3">
    <source>
        <dbReference type="Proteomes" id="UP001221898"/>
    </source>
</evidence>
<name>A0AAD7RN17_9TELE</name>
<dbReference type="EMBL" id="JAINUG010000213">
    <property type="protein sequence ID" value="KAJ8387301.1"/>
    <property type="molecule type" value="Genomic_DNA"/>
</dbReference>
<dbReference type="Proteomes" id="UP001221898">
    <property type="component" value="Unassembled WGS sequence"/>
</dbReference>
<reference evidence="2" key="1">
    <citation type="journal article" date="2023" name="Science">
        <title>Genome structures resolve the early diversification of teleost fishes.</title>
        <authorList>
            <person name="Parey E."/>
            <person name="Louis A."/>
            <person name="Montfort J."/>
            <person name="Bouchez O."/>
            <person name="Roques C."/>
            <person name="Iampietro C."/>
            <person name="Lluch J."/>
            <person name="Castinel A."/>
            <person name="Donnadieu C."/>
            <person name="Desvignes T."/>
            <person name="Floi Bucao C."/>
            <person name="Jouanno E."/>
            <person name="Wen M."/>
            <person name="Mejri S."/>
            <person name="Dirks R."/>
            <person name="Jansen H."/>
            <person name="Henkel C."/>
            <person name="Chen W.J."/>
            <person name="Zahm M."/>
            <person name="Cabau C."/>
            <person name="Klopp C."/>
            <person name="Thompson A.W."/>
            <person name="Robinson-Rechavi M."/>
            <person name="Braasch I."/>
            <person name="Lecointre G."/>
            <person name="Bobe J."/>
            <person name="Postlethwait J.H."/>
            <person name="Berthelot C."/>
            <person name="Roest Crollius H."/>
            <person name="Guiguen Y."/>
        </authorList>
    </citation>
    <scope>NUCLEOTIDE SEQUENCE</scope>
    <source>
        <strain evidence="2">NC1722</strain>
    </source>
</reference>
<evidence type="ECO:0000313" key="2">
    <source>
        <dbReference type="EMBL" id="KAJ8387301.1"/>
    </source>
</evidence>